<protein>
    <submittedName>
        <fullName evidence="4">Nucleoid-associated protein</fullName>
    </submittedName>
</protein>
<evidence type="ECO:0000256" key="1">
    <source>
        <dbReference type="ARBA" id="ARBA00004453"/>
    </source>
</evidence>
<evidence type="ECO:0000256" key="2">
    <source>
        <dbReference type="ARBA" id="ARBA00009035"/>
    </source>
</evidence>
<dbReference type="GO" id="GO:0043590">
    <property type="term" value="C:bacterial nucleoid"/>
    <property type="evidence" value="ECO:0007669"/>
    <property type="project" value="TreeGrafter"/>
</dbReference>
<organism evidence="4 5">
    <name type="scientific">Shewanella polaris</name>
    <dbReference type="NCBI Taxonomy" id="2588449"/>
    <lineage>
        <taxon>Bacteria</taxon>
        <taxon>Pseudomonadati</taxon>
        <taxon>Pseudomonadota</taxon>
        <taxon>Gammaproteobacteria</taxon>
        <taxon>Alteromonadales</taxon>
        <taxon>Shewanellaceae</taxon>
        <taxon>Shewanella</taxon>
    </lineage>
</organism>
<dbReference type="PANTHER" id="PTHR38772">
    <property type="match status" value="1"/>
</dbReference>
<comment type="similarity">
    <text evidence="2">Belongs to the YejK family.</text>
</comment>
<dbReference type="AlphaFoldDB" id="A0A4Y5YBM9"/>
<name>A0A4Y5YBM9_9GAMM</name>
<evidence type="ECO:0000313" key="4">
    <source>
        <dbReference type="EMBL" id="QDE30142.1"/>
    </source>
</evidence>
<dbReference type="EMBL" id="CP041036">
    <property type="protein sequence ID" value="QDE30142.1"/>
    <property type="molecule type" value="Genomic_DNA"/>
</dbReference>
<reference evidence="4 5" key="1">
    <citation type="submission" date="2019-06" db="EMBL/GenBank/DDBJ databases">
        <title>The genome of Shewanella sp. SM1901.</title>
        <authorList>
            <person name="Cha Q."/>
        </authorList>
    </citation>
    <scope>NUCLEOTIDE SEQUENCE [LARGE SCALE GENOMIC DNA]</scope>
    <source>
        <strain evidence="4 5">SM1901</strain>
    </source>
</reference>
<dbReference type="PANTHER" id="PTHR38772:SF1">
    <property type="entry name" value="NUCLEOID-ASSOCIATED PROTEIN YEJK"/>
    <property type="match status" value="1"/>
</dbReference>
<dbReference type="Proteomes" id="UP000319809">
    <property type="component" value="Chromosome"/>
</dbReference>
<evidence type="ECO:0000256" key="3">
    <source>
        <dbReference type="ARBA" id="ARBA00022490"/>
    </source>
</evidence>
<dbReference type="GO" id="GO:0003727">
    <property type="term" value="F:single-stranded RNA binding"/>
    <property type="evidence" value="ECO:0007669"/>
    <property type="project" value="TreeGrafter"/>
</dbReference>
<comment type="subcellular location">
    <subcellularLocation>
        <location evidence="1">Cytoplasm</location>
        <location evidence="1">Nucleoid</location>
    </subcellularLocation>
</comment>
<sequence length="366" mass="41923">MTKIVVLGGISVPYQQDNQTKKWSFNKVYEWNLGNHYVQEFAKEADLKVRRRSKNHGKIGYPPKIKSLASSLVIHLKPRNNIDFKKLVETIQKTNSLVLKSSRAQSKLVLIFLKYKKEHEDSTSTTPIFIENLLVMLLKDKSALMFGNDGEPLGTEIIDFDDVMQAALINIAEFSNSISKKEDIDVSFINGVGGTTDYFIDFFDAEDVIKNKESVSNVLTALNNFLLTKKLTRKQRELCEKNVKSHIERNERNKISTKLQDLSSVIYNTLRIDKNLKIKKDSFEDFVQDNNYKVNEEFSVSKKERETLEFITMDTDVGNLKLKKSLFSKKSKVGNIVFNPQNNELIVKTKINDADIIAELIKIQNG</sequence>
<proteinExistence type="inferred from homology"/>
<dbReference type="Pfam" id="PF04245">
    <property type="entry name" value="NA37"/>
    <property type="match status" value="1"/>
</dbReference>
<dbReference type="InterPro" id="IPR007358">
    <property type="entry name" value="Nucleoid_associated_NdpA"/>
</dbReference>
<keyword evidence="3" id="KW-0963">Cytoplasm</keyword>
<evidence type="ECO:0000313" key="5">
    <source>
        <dbReference type="Proteomes" id="UP000319809"/>
    </source>
</evidence>
<keyword evidence="5" id="KW-1185">Reference proteome</keyword>
<dbReference type="GO" id="GO:0003690">
    <property type="term" value="F:double-stranded DNA binding"/>
    <property type="evidence" value="ECO:0007669"/>
    <property type="project" value="TreeGrafter"/>
</dbReference>
<dbReference type="KEGG" id="spol:FH971_03620"/>
<dbReference type="RefSeq" id="WP_140233398.1">
    <property type="nucleotide sequence ID" value="NZ_CP041036.1"/>
</dbReference>
<accession>A0A4Y5YBM9</accession>
<gene>
    <name evidence="4" type="ORF">FH971_03620</name>
</gene>